<feature type="compositionally biased region" description="Polar residues" evidence="1">
    <location>
        <begin position="76"/>
        <end position="90"/>
    </location>
</feature>
<feature type="region of interest" description="Disordered" evidence="1">
    <location>
        <begin position="197"/>
        <end position="257"/>
    </location>
</feature>
<gene>
    <name evidence="3" type="ORF">WMSIL1_LOCUS8816</name>
</gene>
<keyword evidence="2" id="KW-0472">Membrane</keyword>
<feature type="compositionally biased region" description="Polar residues" evidence="1">
    <location>
        <begin position="157"/>
        <end position="172"/>
    </location>
</feature>
<evidence type="ECO:0000313" key="4">
    <source>
        <dbReference type="Proteomes" id="UP000321570"/>
    </source>
</evidence>
<keyword evidence="4" id="KW-1185">Reference proteome</keyword>
<keyword evidence="2" id="KW-0812">Transmembrane</keyword>
<evidence type="ECO:0000313" key="3">
    <source>
        <dbReference type="EMBL" id="VUZ49408.1"/>
    </source>
</evidence>
<feature type="region of interest" description="Disordered" evidence="1">
    <location>
        <begin position="1"/>
        <end position="23"/>
    </location>
</feature>
<feature type="compositionally biased region" description="Low complexity" evidence="1">
    <location>
        <begin position="389"/>
        <end position="413"/>
    </location>
</feature>
<evidence type="ECO:0000256" key="2">
    <source>
        <dbReference type="SAM" id="Phobius"/>
    </source>
</evidence>
<feature type="region of interest" description="Disordered" evidence="1">
    <location>
        <begin position="319"/>
        <end position="420"/>
    </location>
</feature>
<protein>
    <submittedName>
        <fullName evidence="3">Uncharacterized protein</fullName>
    </submittedName>
</protein>
<feature type="compositionally biased region" description="Polar residues" evidence="1">
    <location>
        <begin position="202"/>
        <end position="217"/>
    </location>
</feature>
<feature type="compositionally biased region" description="Low complexity" evidence="1">
    <location>
        <begin position="368"/>
        <end position="381"/>
    </location>
</feature>
<accession>A0A564YRS9</accession>
<dbReference type="EMBL" id="CABIJS010000333">
    <property type="protein sequence ID" value="VUZ49408.1"/>
    <property type="molecule type" value="Genomic_DNA"/>
</dbReference>
<organism evidence="3 4">
    <name type="scientific">Hymenolepis diminuta</name>
    <name type="common">Rat tapeworm</name>
    <dbReference type="NCBI Taxonomy" id="6216"/>
    <lineage>
        <taxon>Eukaryota</taxon>
        <taxon>Metazoa</taxon>
        <taxon>Spiralia</taxon>
        <taxon>Lophotrochozoa</taxon>
        <taxon>Platyhelminthes</taxon>
        <taxon>Cestoda</taxon>
        <taxon>Eucestoda</taxon>
        <taxon>Cyclophyllidea</taxon>
        <taxon>Hymenolepididae</taxon>
        <taxon>Hymenolepis</taxon>
    </lineage>
</organism>
<feature type="compositionally biased region" description="Basic residues" evidence="1">
    <location>
        <begin position="334"/>
        <end position="343"/>
    </location>
</feature>
<feature type="compositionally biased region" description="Polar residues" evidence="1">
    <location>
        <begin position="97"/>
        <end position="108"/>
    </location>
</feature>
<proteinExistence type="predicted"/>
<reference evidence="3 4" key="1">
    <citation type="submission" date="2019-07" db="EMBL/GenBank/DDBJ databases">
        <authorList>
            <person name="Jastrzebski P J."/>
            <person name="Paukszto L."/>
            <person name="Jastrzebski P J."/>
        </authorList>
    </citation>
    <scope>NUCLEOTIDE SEQUENCE [LARGE SCALE GENOMIC DNA]</scope>
    <source>
        <strain evidence="3 4">WMS-il1</strain>
    </source>
</reference>
<keyword evidence="2" id="KW-1133">Transmembrane helix</keyword>
<feature type="region of interest" description="Disordered" evidence="1">
    <location>
        <begin position="55"/>
        <end position="177"/>
    </location>
</feature>
<dbReference type="Proteomes" id="UP000321570">
    <property type="component" value="Unassembled WGS sequence"/>
</dbReference>
<feature type="compositionally biased region" description="Basic and acidic residues" evidence="1">
    <location>
        <begin position="136"/>
        <end position="145"/>
    </location>
</feature>
<feature type="compositionally biased region" description="Basic and acidic residues" evidence="1">
    <location>
        <begin position="59"/>
        <end position="70"/>
    </location>
</feature>
<feature type="transmembrane region" description="Helical" evidence="2">
    <location>
        <begin position="683"/>
        <end position="702"/>
    </location>
</feature>
<sequence length="765" mass="82508">MLVVRSAGGDGLLGEGSSFPSEAEIKRNYKRRNAELKQRLNELETRLTDTRLAISQLEEGVRQAVEERGKAKGTPSAANESRTPTGQSAAGNKDTDASISLTNATPSNKPGGELHSTMTDDSRQKPPSSSSRHRDRTNDKSKVDDREEQEEQDQNPDRLSQLPSPSEHSANSKADDAHLAKTLTLPVLQPYSPYLNLIEPVSGSSTNRSIRPSGSSGDSERPVSGSSEQFPTSKYFIHPTGASTPPKPQSAKKSRISAGKAFKHGFSIFTKPFGRRSDVVNPTSPLNMTKSISDEHIPAATYGSLTDASNVPKIPSLMNTWTLSPPTGAATSSKSKKSTKHKNGVPEYLEMTRKKSHPGSISSRPSHQHLYQHAQQQQQQQPTPHRDSAATSGAGSEAPASSSSPHAPHQTSSGPANPSGGTGVCAMPLANIIDALYGINMSTVASTQGGGGGGGLVTLSRSSTVAGNNLANYSCGGSTHSGGEARGSLNGGGGMVTPGGGGQLQQQGTVGGPTPPVYNVAMALALMCQRMQTLMDAQTEAQQRVTTEIKEELNSLRSELTETRNFVNTLTVEVDALTRDMQTKEEVANQKLGDAVARLEQLDASAEKLRQNVQQDLITIRNEQKHALEPLKYQLATETRDLRDMFTTLSNKVTILEKCERLSNLDRDQPQMLRSIANTLTDLLVSLVAFITTLIQMLIRFLNAGATVTNNRALVWRVHLVLQPMNSVLSCWFTHCTRVSLDVFVLDYLPMFKGNEDDDLQQNIR</sequence>
<dbReference type="AlphaFoldDB" id="A0A564YRS9"/>
<name>A0A564YRS9_HYMDI</name>
<evidence type="ECO:0000256" key="1">
    <source>
        <dbReference type="SAM" id="MobiDB-lite"/>
    </source>
</evidence>